<dbReference type="PANTHER" id="PTHR10199">
    <property type="entry name" value="THROMBOSPONDIN"/>
    <property type="match status" value="1"/>
</dbReference>
<evidence type="ECO:0000259" key="5">
    <source>
        <dbReference type="PROSITE" id="PS50093"/>
    </source>
</evidence>
<dbReference type="NCBIfam" id="TIGR04131">
    <property type="entry name" value="Bac_Flav_CTERM"/>
    <property type="match status" value="1"/>
</dbReference>
<accession>A0A6I2MR27</accession>
<evidence type="ECO:0000313" key="6">
    <source>
        <dbReference type="EMBL" id="MRX66331.1"/>
    </source>
</evidence>
<keyword evidence="7" id="KW-1185">Reference proteome</keyword>
<reference evidence="6 7" key="1">
    <citation type="submission" date="2019-11" db="EMBL/GenBank/DDBJ databases">
        <title>Maribacter lutea sp. nov., a marine bacterium isolated from intertidal sand.</title>
        <authorList>
            <person name="Liu A."/>
        </authorList>
    </citation>
    <scope>NUCLEOTIDE SEQUENCE [LARGE SCALE GENOMIC DNA]</scope>
    <source>
        <strain evidence="6 7">RZ05</strain>
    </source>
</reference>
<comment type="caution">
    <text evidence="6">The sequence shown here is derived from an EMBL/GenBank/DDBJ whole genome shotgun (WGS) entry which is preliminary data.</text>
</comment>
<evidence type="ECO:0000256" key="4">
    <source>
        <dbReference type="SAM" id="SignalP"/>
    </source>
</evidence>
<keyword evidence="2" id="KW-0106">Calcium</keyword>
<dbReference type="Pfam" id="PF13585">
    <property type="entry name" value="CHU_C"/>
    <property type="match status" value="1"/>
</dbReference>
<evidence type="ECO:0000256" key="2">
    <source>
        <dbReference type="ARBA" id="ARBA00022837"/>
    </source>
</evidence>
<dbReference type="Pfam" id="PF02412">
    <property type="entry name" value="TSP_3"/>
    <property type="match status" value="2"/>
</dbReference>
<organism evidence="6 7">
    <name type="scientific">Maribacter luteus</name>
    <dbReference type="NCBI Taxonomy" id="2594478"/>
    <lineage>
        <taxon>Bacteria</taxon>
        <taxon>Pseudomonadati</taxon>
        <taxon>Bacteroidota</taxon>
        <taxon>Flavobacteriia</taxon>
        <taxon>Flavobacteriales</taxon>
        <taxon>Flavobacteriaceae</taxon>
        <taxon>Maribacter</taxon>
    </lineage>
</organism>
<dbReference type="PROSITE" id="PS50093">
    <property type="entry name" value="PKD"/>
    <property type="match status" value="5"/>
</dbReference>
<dbReference type="GO" id="GO:0005509">
    <property type="term" value="F:calcium ion binding"/>
    <property type="evidence" value="ECO:0007669"/>
    <property type="project" value="InterPro"/>
</dbReference>
<feature type="signal peptide" evidence="4">
    <location>
        <begin position="1"/>
        <end position="23"/>
    </location>
</feature>
<dbReference type="InterPro" id="IPR000601">
    <property type="entry name" value="PKD_dom"/>
</dbReference>
<feature type="compositionally biased region" description="Acidic residues" evidence="3">
    <location>
        <begin position="2153"/>
        <end position="2173"/>
    </location>
</feature>
<feature type="compositionally biased region" description="Acidic residues" evidence="3">
    <location>
        <begin position="2015"/>
        <end position="2037"/>
    </location>
</feature>
<dbReference type="CDD" id="cd00146">
    <property type="entry name" value="PKD"/>
    <property type="match status" value="3"/>
</dbReference>
<feature type="chain" id="PRO_5026020951" evidence="4">
    <location>
        <begin position="24"/>
        <end position="2313"/>
    </location>
</feature>
<dbReference type="Gene3D" id="4.10.1080.10">
    <property type="entry name" value="TSP type-3 repeat"/>
    <property type="match status" value="2"/>
</dbReference>
<feature type="compositionally biased region" description="Acidic residues" evidence="3">
    <location>
        <begin position="2045"/>
        <end position="2093"/>
    </location>
</feature>
<feature type="domain" description="PKD" evidence="5">
    <location>
        <begin position="519"/>
        <end position="559"/>
    </location>
</feature>
<proteinExistence type="predicted"/>
<dbReference type="OrthoDB" id="9813840at2"/>
<feature type="region of interest" description="Disordered" evidence="3">
    <location>
        <begin position="1987"/>
        <end position="2216"/>
    </location>
</feature>
<feature type="domain" description="PKD" evidence="5">
    <location>
        <begin position="809"/>
        <end position="849"/>
    </location>
</feature>
<sequence length="2313" mass="254849">MKKNFTNPLLILLAFLSFGFLQAQDDFITTWKTDNDGESNNNQITIPTGNGTFAYTVDWGDGSTDTNVYTGDATHTYATAGTYTVSISGDFPHLRNDYNTDSEKLLTVEQWGNQVWESMEKSFYYCSNMIVNASDAPDLTQVTNMNSMFGYAKLIDSNIDNWNVSNVTEMSRMFVGAETFNQDLNSWDVSNVILMEGMFLQADSFNGNISNWNVSKVTTMANMFISTAFNQDISGWNVSNVEDMDDMFNDASNFNQNIGNWNVSKVTDMGGMFEEATSFNQDIGGWNVSLVQDMSGMFADAISFNQDIGNWDVSNVISMGTYLDEMGFPRSISGMFEGAAAFNQNIGNWDVSNVLGMGGMFADATAFNQDISGWDVSNVTNMGSVEEFMMPSGFRIGQGMFQGATAFDQDLSTWDIGQVTGMYDMFNNAGLSTANYDDTLIGWNTLDTAAGETQRPTGITFEGGNSTYCEGVTARQDLINTYGWTITDGGKDCSETAFVTTWKTDNEGSSNDNQITIPTGDGTFAYTVDWGDGTTDTTVYTGDATHTYAAEGTYTVSISGDFPHLKFPESGDNEKLLTVEQWGTQQWLSMYYSFSRCTNLIINAADSPDLSMVTDMRRMFAYASSFNSDISNWNVSNVTKMGHMFYFATSFNQDISSWDVSSVTDMNLMFFRASSFNQDISNWDVGNVSNMYSIFEAASNFDQNLGSWDISNVTDMEYFFDDTSMSMENYDSTLIGWNTLDTAAGETQIPTDIVFTARHSNYCEAATARQDLIDTYGWAINDAGEDCPFLPFITTWKTEADNDNIEITTGYGTFAYTVDWGDGSTDTTVYTDDATHAYATADTYTVTISGDFPHPNFWSSPDDVNRDKLVSIEQWGTQQWTTMYQSFRGCKNLEYNATDAPDLSLVTNMSYMFAEATKFNGDISAWDVSNVTNMEGMFSGATSFNKDLNDWEVSGVENMFVMFAEATAFNGDIGNWDVGNVIDMRGMFYEATSFNKDLNDWEVSSVVSMSFMFQDATAFNGDIGNWDVGNVIVMEGMFEGATSFNKDLHAWDVGNVTSMWSMFNGATAFNGNISNWDVGNVTNMNSMFLGAANFNQDIGSWDVGEVTNMQSMFEGAIAFDQNLGSWDIGSVLLMDDMFKDVKLSTANYDDTLIGWSTLDTSVGETKIPTNVEFSGGNSTYCAGATARQELDEDYGWEFNDGGEDCPFITTWKTDYNVESNDNQIIIPTGEGTFAYTVDWGDGITDNTIYTGDAIHTYATAGTYTVSISGDFPHLKFTESKGDHQKLLSVEQWGTQVWESMNSSFYSCSSIIFNATDVPNLSSVTDMSYMFYAAVQFNQDIGSWDVSNVTDMSYMFADSHYFNQDISSWDVSNVTNMGYMFYRALTFNQDIGNWNVGHATSMQGMFHSTNDFNQNIGGWDVSSVVNMSSMFSSAIAFDQDISDWEVSNVTDMENMFDSAGLSTKNYDSLLNGWADLTLQNGVSFSGGHSIYCAGSTARQNIIDTYGWTITDGGEDCTLPFVTTWKTDNNGVSLDNQIYIKTGDGDFAYTVDWGDNTYDGSVHTGNVSHSYETPGTYTVSIRGDFPHLKFDLNSSDSRKLLSVEQWGSQVWGSMESSFAYCNNLEVNATDVPNLSMVTDMSSMFNSAYKFNKDIGNWDVSNVTNMSEMFSAASSFNQDLSNWDVSNVTNMSSMFYYAQAFNQDIGNWKVSNVTNMSGMFSNASVFNGNIAGWNVSSVIDMSRMFGFTDSFNQDVSNWDVSKVTKMSEMFYYASSFNQDIGGWNVANVTNMERTFANAQAFNQEIGNWDVSKVTDMSGMFSSAEVFNGNIANWNVSSAIDMGSMFEWASSFNQDLSNWNVSNVTIMDYMFYGAKSFNQDISNWNVSNVTNMLEMFRGAREFDQNLSNWNIGNVTDMTGMFEYSGLSATNYDSLLNGWSALSLQNDVPFGGYTSYCEGETARQSIIDTYGWTITDAGLNCNVDSDEDGVSDDMDNCADTPAGETVDANGCSDGQKDSDGDGTPDVEDAFPLDENEETDTDNDGTGNNADTDDDDDGTLDTEDAFPLDANEDTDTDGDGTGDNADTDDDDDGVLDENDICANTPIGETADANGCSDSQKDADTDGDGIDDTLDMCPDTPAGETVDAEGCSESQKDSDFDGVSDDEDQCPDSPEDETVDAEGCAASQKDDDNDGVTNDMDQCADTPAGETVDAEGCSDSQKVDDSVEIPATVVSAQAFTPNGDGINDGWVINGIENYPNSIVKVYNRWGHEVFSAIGYQNDWGAIYNNKSEKVPTGSYYYIINLNDGSAPQDGWIFINY</sequence>
<dbReference type="InterPro" id="IPR013783">
    <property type="entry name" value="Ig-like_fold"/>
</dbReference>
<protein>
    <submittedName>
        <fullName evidence="6">BspA family leucine-rich repeat surface protein</fullName>
    </submittedName>
</protein>
<dbReference type="InterPro" id="IPR028974">
    <property type="entry name" value="TSP_type-3_rpt"/>
</dbReference>
<dbReference type="InterPro" id="IPR026341">
    <property type="entry name" value="T9SS_type_B"/>
</dbReference>
<dbReference type="Pfam" id="PF03382">
    <property type="entry name" value="DUF285"/>
    <property type="match status" value="8"/>
</dbReference>
<dbReference type="EMBL" id="WKJH01000030">
    <property type="protein sequence ID" value="MRX66331.1"/>
    <property type="molecule type" value="Genomic_DNA"/>
</dbReference>
<dbReference type="SUPFAM" id="SSF141571">
    <property type="entry name" value="Pentapeptide repeat-like"/>
    <property type="match status" value="1"/>
</dbReference>
<dbReference type="InterPro" id="IPR035986">
    <property type="entry name" value="PKD_dom_sf"/>
</dbReference>
<dbReference type="InterPro" id="IPR011889">
    <property type="entry name" value="Liste_lipo_26"/>
</dbReference>
<dbReference type="SUPFAM" id="SSF103647">
    <property type="entry name" value="TSP type-3 repeat"/>
    <property type="match status" value="2"/>
</dbReference>
<gene>
    <name evidence="6" type="ORF">GJ691_19415</name>
</gene>
<feature type="domain" description="PKD" evidence="5">
    <location>
        <begin position="1228"/>
        <end position="1268"/>
    </location>
</feature>
<dbReference type="Proteomes" id="UP000443153">
    <property type="component" value="Unassembled WGS sequence"/>
</dbReference>
<feature type="compositionally biased region" description="Acidic residues" evidence="3">
    <location>
        <begin position="2118"/>
        <end position="2127"/>
    </location>
</feature>
<dbReference type="GO" id="GO:0007155">
    <property type="term" value="P:cell adhesion"/>
    <property type="evidence" value="ECO:0007669"/>
    <property type="project" value="InterPro"/>
</dbReference>
<name>A0A6I2MR27_9FLAO</name>
<dbReference type="InterPro" id="IPR005046">
    <property type="entry name" value="DUF285"/>
</dbReference>
<keyword evidence="1 4" id="KW-0732">Signal</keyword>
<dbReference type="Gene3D" id="2.60.40.10">
    <property type="entry name" value="Immunoglobulins"/>
    <property type="match status" value="1"/>
</dbReference>
<dbReference type="SUPFAM" id="SSF49299">
    <property type="entry name" value="PKD domain"/>
    <property type="match status" value="2"/>
</dbReference>
<evidence type="ECO:0000313" key="7">
    <source>
        <dbReference type="Proteomes" id="UP000443153"/>
    </source>
</evidence>
<dbReference type="NCBIfam" id="TIGR02167">
    <property type="entry name" value="Liste_lipo_26"/>
    <property type="match status" value="24"/>
</dbReference>
<feature type="domain" description="PKD" evidence="5">
    <location>
        <begin position="48"/>
        <end position="88"/>
    </location>
</feature>
<dbReference type="InterPro" id="IPR003367">
    <property type="entry name" value="Thrombospondin_3-like_rpt"/>
</dbReference>
<dbReference type="PANTHER" id="PTHR10199:SF119">
    <property type="entry name" value="RE20510P"/>
    <property type="match status" value="1"/>
</dbReference>
<dbReference type="RefSeq" id="WP_154370036.1">
    <property type="nucleotide sequence ID" value="NZ_WKJH01000030.1"/>
</dbReference>
<evidence type="ECO:0000256" key="1">
    <source>
        <dbReference type="ARBA" id="ARBA00022729"/>
    </source>
</evidence>
<evidence type="ECO:0000256" key="3">
    <source>
        <dbReference type="SAM" id="MobiDB-lite"/>
    </source>
</evidence>
<feature type="domain" description="PKD" evidence="5">
    <location>
        <begin position="1540"/>
        <end position="1579"/>
    </location>
</feature>